<name>A0ACD1A6N9_9FIRM</name>
<proteinExistence type="predicted"/>
<accession>A0ACD1A6N9</accession>
<keyword evidence="2" id="KW-1185">Reference proteome</keyword>
<dbReference type="Proteomes" id="UP000594014">
    <property type="component" value="Chromosome"/>
</dbReference>
<protein>
    <submittedName>
        <fullName evidence="1">ClC family H(+)/Cl(-) exchange transporter</fullName>
    </submittedName>
</protein>
<evidence type="ECO:0000313" key="2">
    <source>
        <dbReference type="Proteomes" id="UP000594014"/>
    </source>
</evidence>
<dbReference type="EMBL" id="CP042469">
    <property type="protein sequence ID" value="QOX62059.1"/>
    <property type="molecule type" value="Genomic_DNA"/>
</dbReference>
<gene>
    <name evidence="1" type="ORF">FRZ06_01185</name>
</gene>
<reference evidence="1" key="1">
    <citation type="submission" date="2019-08" db="EMBL/GenBank/DDBJ databases">
        <title>Genome sequence of Clostridiales bacterium MT110.</title>
        <authorList>
            <person name="Cao J."/>
        </authorList>
    </citation>
    <scope>NUCLEOTIDE SEQUENCE</scope>
    <source>
        <strain evidence="1">MT110</strain>
    </source>
</reference>
<organism evidence="1 2">
    <name type="scientific">Anoxybacterium hadale</name>
    <dbReference type="NCBI Taxonomy" id="3408580"/>
    <lineage>
        <taxon>Bacteria</taxon>
        <taxon>Bacillati</taxon>
        <taxon>Bacillota</taxon>
        <taxon>Clostridia</taxon>
        <taxon>Peptostreptococcales</taxon>
        <taxon>Anaerovoracaceae</taxon>
        <taxon>Anoxybacterium</taxon>
    </lineage>
</organism>
<evidence type="ECO:0000313" key="1">
    <source>
        <dbReference type="EMBL" id="QOX62059.1"/>
    </source>
</evidence>
<sequence>MSKTKIHKLLSGMNELKWSLTVKGLLCGALAGSLSVIYRLAYEYGTESSLKIYGYLRSHPVAILPWLCVAAIIGLLVAWLLKMEPMASGSGIPQVEGVLLYGMKMKWHTILAVRFSGGLLASVLGLSLGREGPSIQIGAAGAQSLAKRISRNKLEENYLITGGAAAGLAAAFNAPISGMLFALEEVHRSFSPLILIAATTSALTADVISKFVFGLEPILRFSVIEQLPVNLYLWLIPVGIVSGLSGVIINRSLLSFQSLYFKLPWYLRPATAFFIALPFGLFLPQVLGGGQNLIKLSENPESGILLVLICLFGKILFTSLSFGSGVPGGIFMPILSIGALTGSCLGLGAVKLGLSPEYIPFFAVCAMAGALSGSVKAPLTGIMLAAEMTGSFGYLLPVAACSFISLLFSDMLKTDPLYESLLERIFSRSNYTNREMEKSALLEVPVELGSLVSGKLISEVEWPKGMLIVGIKRGAKEIIPKGSTKLIPGDYLVVLTSEQSEENQGLTVNQMCRC</sequence>